<keyword evidence="7" id="KW-1185">Reference proteome</keyword>
<gene>
    <name evidence="6" type="ORF">ACHAW5_005266</name>
</gene>
<evidence type="ECO:0000256" key="1">
    <source>
        <dbReference type="ARBA" id="ARBA00006484"/>
    </source>
</evidence>
<sequence>MPRSAAPSAVVVCILSCLSRITPLLLASSASSFSLLPSSPYAAAAAVASRRRRRVLPRSTPDDDRGRLASSSSSIALLPPQDMGATAPFSSHRPDDDDGGRLVDSGIMGVLLPRGGGSKSPSWSKSSSSSPSSSLSANAARAYRDAAILVTGASRGIGRSIALALSACGPSLLILSGRDEASLIEVGEECERRMATTSATTITTTATGSSSSVVVVVGRGGGGRVEVVTCDLDDRFVDRLATESTRLASERGVVIEILVNNGGVSSRSSFVETGIDVDERLMRVNFLSGRGWRNASCRRWSGRERGGGGGYAASKFAVQGYCESLRSELASSGVSVHVVSPGYVRTDLSLSAVTGDGRKYGKMDETTANGADPDEVAISILESVAAGKSDIVVAATFSARVAMWLKFLAPSILDRILAKRFEKQQLEMKKKE</sequence>
<comment type="caution">
    <text evidence="6">The sequence shown here is derived from an EMBL/GenBank/DDBJ whole genome shotgun (WGS) entry which is preliminary data.</text>
</comment>
<comment type="similarity">
    <text evidence="1 3">Belongs to the short-chain dehydrogenases/reductases (SDR) family.</text>
</comment>
<feature type="compositionally biased region" description="Basic and acidic residues" evidence="4">
    <location>
        <begin position="92"/>
        <end position="101"/>
    </location>
</feature>
<evidence type="ECO:0000256" key="2">
    <source>
        <dbReference type="ARBA" id="ARBA00023002"/>
    </source>
</evidence>
<evidence type="ECO:0000256" key="4">
    <source>
        <dbReference type="SAM" id="MobiDB-lite"/>
    </source>
</evidence>
<proteinExistence type="inferred from homology"/>
<reference evidence="6 7" key="1">
    <citation type="submission" date="2024-10" db="EMBL/GenBank/DDBJ databases">
        <title>Updated reference genomes for cyclostephanoid diatoms.</title>
        <authorList>
            <person name="Roberts W.R."/>
            <person name="Alverson A.J."/>
        </authorList>
    </citation>
    <scope>NUCLEOTIDE SEQUENCE [LARGE SCALE GENOMIC DNA]</scope>
    <source>
        <strain evidence="6 7">AJA276-08</strain>
    </source>
</reference>
<evidence type="ECO:0000256" key="5">
    <source>
        <dbReference type="SAM" id="SignalP"/>
    </source>
</evidence>
<dbReference type="PRINTS" id="PR00080">
    <property type="entry name" value="SDRFAMILY"/>
</dbReference>
<accession>A0ABD3P952</accession>
<feature type="signal peptide" evidence="5">
    <location>
        <begin position="1"/>
        <end position="27"/>
    </location>
</feature>
<dbReference type="SUPFAM" id="SSF51735">
    <property type="entry name" value="NAD(P)-binding Rossmann-fold domains"/>
    <property type="match status" value="1"/>
</dbReference>
<dbReference type="PANTHER" id="PTHR44196">
    <property type="entry name" value="DEHYDROGENASE/REDUCTASE SDR FAMILY MEMBER 7B"/>
    <property type="match status" value="1"/>
</dbReference>
<protein>
    <submittedName>
        <fullName evidence="6">Uncharacterized protein</fullName>
    </submittedName>
</protein>
<dbReference type="AlphaFoldDB" id="A0ABD3P952"/>
<dbReference type="GO" id="GO:0016491">
    <property type="term" value="F:oxidoreductase activity"/>
    <property type="evidence" value="ECO:0007669"/>
    <property type="project" value="UniProtKB-KW"/>
</dbReference>
<evidence type="ECO:0000256" key="3">
    <source>
        <dbReference type="RuleBase" id="RU000363"/>
    </source>
</evidence>
<name>A0ABD3P952_9STRA</name>
<evidence type="ECO:0000313" key="7">
    <source>
        <dbReference type="Proteomes" id="UP001530315"/>
    </source>
</evidence>
<dbReference type="PANTHER" id="PTHR44196:SF1">
    <property type="entry name" value="DEHYDROGENASE_REDUCTASE SDR FAMILY MEMBER 7B"/>
    <property type="match status" value="1"/>
</dbReference>
<feature type="region of interest" description="Disordered" evidence="4">
    <location>
        <begin position="50"/>
        <end position="135"/>
    </location>
</feature>
<dbReference type="PRINTS" id="PR00081">
    <property type="entry name" value="GDHRDH"/>
</dbReference>
<feature type="chain" id="PRO_5044742809" evidence="5">
    <location>
        <begin position="28"/>
        <end position="432"/>
    </location>
</feature>
<dbReference type="InterPro" id="IPR036291">
    <property type="entry name" value="NAD(P)-bd_dom_sf"/>
</dbReference>
<dbReference type="EMBL" id="JALLAZ020000937">
    <property type="protein sequence ID" value="KAL3784214.1"/>
    <property type="molecule type" value="Genomic_DNA"/>
</dbReference>
<dbReference type="Pfam" id="PF00106">
    <property type="entry name" value="adh_short"/>
    <property type="match status" value="2"/>
</dbReference>
<organism evidence="6 7">
    <name type="scientific">Stephanodiscus triporus</name>
    <dbReference type="NCBI Taxonomy" id="2934178"/>
    <lineage>
        <taxon>Eukaryota</taxon>
        <taxon>Sar</taxon>
        <taxon>Stramenopiles</taxon>
        <taxon>Ochrophyta</taxon>
        <taxon>Bacillariophyta</taxon>
        <taxon>Coscinodiscophyceae</taxon>
        <taxon>Thalassiosirophycidae</taxon>
        <taxon>Stephanodiscales</taxon>
        <taxon>Stephanodiscaceae</taxon>
        <taxon>Stephanodiscus</taxon>
    </lineage>
</organism>
<dbReference type="Proteomes" id="UP001530315">
    <property type="component" value="Unassembled WGS sequence"/>
</dbReference>
<keyword evidence="2" id="KW-0560">Oxidoreductase</keyword>
<feature type="compositionally biased region" description="Low complexity" evidence="4">
    <location>
        <begin position="119"/>
        <end position="135"/>
    </location>
</feature>
<keyword evidence="5" id="KW-0732">Signal</keyword>
<evidence type="ECO:0000313" key="6">
    <source>
        <dbReference type="EMBL" id="KAL3784214.1"/>
    </source>
</evidence>
<dbReference type="InterPro" id="IPR002347">
    <property type="entry name" value="SDR_fam"/>
</dbReference>
<dbReference type="Gene3D" id="3.40.50.720">
    <property type="entry name" value="NAD(P)-binding Rossmann-like Domain"/>
    <property type="match status" value="2"/>
</dbReference>